<feature type="transmembrane region" description="Helical" evidence="1">
    <location>
        <begin position="45"/>
        <end position="72"/>
    </location>
</feature>
<dbReference type="CTD" id="724017"/>
<keyword evidence="2" id="KW-0732">Signal</keyword>
<feature type="signal peptide" evidence="2">
    <location>
        <begin position="1"/>
        <end position="29"/>
    </location>
</feature>
<dbReference type="KEGG" id="hcq:109521442"/>
<reference evidence="3" key="2">
    <citation type="submission" date="2025-09" db="UniProtKB">
        <authorList>
            <consortium name="Ensembl"/>
        </authorList>
    </citation>
    <scope>IDENTIFICATION</scope>
</reference>
<dbReference type="STRING" id="109280.ENSHCOP00000012675"/>
<dbReference type="GeneTree" id="ENSGT00940000169071"/>
<dbReference type="OMA" id="WLFFVVK"/>
<dbReference type="GO" id="GO:1902855">
    <property type="term" value="P:regulation of non-motile cilium assembly"/>
    <property type="evidence" value="ECO:0007669"/>
    <property type="project" value="Ensembl"/>
</dbReference>
<dbReference type="GeneID" id="109521442"/>
<evidence type="ECO:0000313" key="3">
    <source>
        <dbReference type="Ensembl" id="ENSHCOP00000012675.1"/>
    </source>
</evidence>
<dbReference type="OrthoDB" id="9949034at2759"/>
<dbReference type="Ensembl" id="ENSHCOT00000019776.1">
    <property type="protein sequence ID" value="ENSHCOP00000012675.1"/>
    <property type="gene ID" value="ENSHCOG00000015725.1"/>
</dbReference>
<keyword evidence="1" id="KW-1133">Transmembrane helix</keyword>
<dbReference type="AlphaFoldDB" id="A0A3Q3DI01"/>
<proteinExistence type="predicted"/>
<keyword evidence="1" id="KW-0472">Membrane</keyword>
<dbReference type="Proteomes" id="UP000264820">
    <property type="component" value="Unplaced"/>
</dbReference>
<accession>A0A3Q3DI01</accession>
<keyword evidence="1" id="KW-0812">Transmembrane</keyword>
<evidence type="ECO:0000256" key="1">
    <source>
        <dbReference type="SAM" id="Phobius"/>
    </source>
</evidence>
<protein>
    <submittedName>
        <fullName evidence="3">Crumbs cell polarity complex component 3</fullName>
    </submittedName>
</protein>
<dbReference type="RefSeq" id="XP_019734826.1">
    <property type="nucleotide sequence ID" value="XM_019879267.1"/>
</dbReference>
<keyword evidence="4" id="KW-1185">Reference proteome</keyword>
<reference evidence="3" key="1">
    <citation type="submission" date="2025-08" db="UniProtKB">
        <authorList>
            <consortium name="Ensembl"/>
        </authorList>
    </citation>
    <scope>IDENTIFICATION</scope>
</reference>
<feature type="chain" id="PRO_5018642384" evidence="2">
    <location>
        <begin position="30"/>
        <end position="113"/>
    </location>
</feature>
<dbReference type="RefSeq" id="XP_019734827.1">
    <property type="nucleotide sequence ID" value="XM_019879268.1"/>
</dbReference>
<organism evidence="3 4">
    <name type="scientific">Hippocampus comes</name>
    <name type="common">Tiger tail seahorse</name>
    <dbReference type="NCBI Taxonomy" id="109280"/>
    <lineage>
        <taxon>Eukaryota</taxon>
        <taxon>Metazoa</taxon>
        <taxon>Chordata</taxon>
        <taxon>Craniata</taxon>
        <taxon>Vertebrata</taxon>
        <taxon>Euteleostomi</taxon>
        <taxon>Actinopterygii</taxon>
        <taxon>Neopterygii</taxon>
        <taxon>Teleostei</taxon>
        <taxon>Neoteleostei</taxon>
        <taxon>Acanthomorphata</taxon>
        <taxon>Syngnathiaria</taxon>
        <taxon>Syngnathiformes</taxon>
        <taxon>Syngnathoidei</taxon>
        <taxon>Syngnathidae</taxon>
        <taxon>Hippocampus</taxon>
    </lineage>
</organism>
<evidence type="ECO:0000313" key="4">
    <source>
        <dbReference type="Proteomes" id="UP000264820"/>
    </source>
</evidence>
<sequence>MDRWPYMSNHVLVRVVLLLLVRFANHAWGNNTVSRDFRSQNATGPNIAAIVAPTVTLGLLAIIALAVAGWLLCVVKKKRQTEGAYRPSAEEQCGTRSVATTDILKLPKEERLI</sequence>
<dbReference type="RefSeq" id="XP_019734828.1">
    <property type="nucleotide sequence ID" value="XM_019879269.1"/>
</dbReference>
<evidence type="ECO:0000256" key="2">
    <source>
        <dbReference type="SAM" id="SignalP"/>
    </source>
</evidence>
<dbReference type="GO" id="GO:0042491">
    <property type="term" value="P:inner ear auditory receptor cell differentiation"/>
    <property type="evidence" value="ECO:0007669"/>
    <property type="project" value="Ensembl"/>
</dbReference>
<name>A0A3Q3DI01_HIPCM</name>